<sequence>MVTTRGAIAAPTTRAYRSPIDLVSVGLISVGGDTQATDVDRVQNFHAHSLVSLAPGTTGVSHASVAATECGCALPPIAPGIGIDMSTLRSFASDPTAQKVARSAAHATASFG</sequence>
<keyword evidence="1" id="KW-0614">Plasmid</keyword>
<proteinExistence type="predicted"/>
<protein>
    <submittedName>
        <fullName evidence="1">Uncharacterized protein</fullName>
    </submittedName>
</protein>
<dbReference type="RefSeq" id="WP_231145789.1">
    <property type="nucleotide sequence ID" value="NZ_CP088102.1"/>
</dbReference>
<keyword evidence="2" id="KW-1185">Reference proteome</keyword>
<dbReference type="EMBL" id="CP088102">
    <property type="protein sequence ID" value="UFW91954.1"/>
    <property type="molecule type" value="Genomic_DNA"/>
</dbReference>
<evidence type="ECO:0000313" key="2">
    <source>
        <dbReference type="Proteomes" id="UP001430990"/>
    </source>
</evidence>
<accession>A0ABY3R131</accession>
<geneLocation type="plasmid" evidence="1 2">
    <name>pCC829_2</name>
</geneLocation>
<name>A0ABY3R131_9BRAD</name>
<gene>
    <name evidence="1" type="ORF">BjapCC829_49080</name>
</gene>
<dbReference type="Proteomes" id="UP001430990">
    <property type="component" value="Plasmid pCC829_2"/>
</dbReference>
<organism evidence="1 2">
    <name type="scientific">Bradyrhizobium barranii</name>
    <dbReference type="NCBI Taxonomy" id="2992140"/>
    <lineage>
        <taxon>Bacteria</taxon>
        <taxon>Pseudomonadati</taxon>
        <taxon>Pseudomonadota</taxon>
        <taxon>Alphaproteobacteria</taxon>
        <taxon>Hyphomicrobiales</taxon>
        <taxon>Nitrobacteraceae</taxon>
        <taxon>Bradyrhizobium</taxon>
    </lineage>
</organism>
<reference evidence="1" key="1">
    <citation type="submission" date="2021-11" db="EMBL/GenBank/DDBJ databases">
        <title>Australian commercial rhizobial inoculants.</title>
        <authorList>
            <person name="Kohlmeier M.G."/>
            <person name="O'Hara G.W."/>
            <person name="Colombi E."/>
            <person name="Ramsay J.P."/>
            <person name="Terpolilli J."/>
        </authorList>
    </citation>
    <scope>NUCLEOTIDE SEQUENCE</scope>
    <source>
        <strain evidence="1">CC829</strain>
        <plasmid evidence="1">pCC829_2</plasmid>
    </source>
</reference>
<evidence type="ECO:0000313" key="1">
    <source>
        <dbReference type="EMBL" id="UFW91954.1"/>
    </source>
</evidence>